<dbReference type="FunCoup" id="A0A316VL54">
    <property type="interactions" value="35"/>
</dbReference>
<evidence type="ECO:0000256" key="2">
    <source>
        <dbReference type="ARBA" id="ARBA00022857"/>
    </source>
</evidence>
<reference evidence="4 5" key="1">
    <citation type="journal article" date="2018" name="Mol. Biol. Evol.">
        <title>Broad Genomic Sampling Reveals a Smut Pathogenic Ancestry of the Fungal Clade Ustilaginomycotina.</title>
        <authorList>
            <person name="Kijpornyongpan T."/>
            <person name="Mondo S.J."/>
            <person name="Barry K."/>
            <person name="Sandor L."/>
            <person name="Lee J."/>
            <person name="Lipzen A."/>
            <person name="Pangilinan J."/>
            <person name="LaButti K."/>
            <person name="Hainaut M."/>
            <person name="Henrissat B."/>
            <person name="Grigoriev I.V."/>
            <person name="Spatafora J.W."/>
            <person name="Aime M.C."/>
        </authorList>
    </citation>
    <scope>NUCLEOTIDE SEQUENCE [LARGE SCALE GENOMIC DNA]</scope>
    <source>
        <strain evidence="4 5">MCA 3882</strain>
    </source>
</reference>
<evidence type="ECO:0000313" key="4">
    <source>
        <dbReference type="EMBL" id="PWN37093.1"/>
    </source>
</evidence>
<dbReference type="GO" id="GO:0050664">
    <property type="term" value="F:oxidoreductase activity, acting on NAD(P)H, oxygen as acceptor"/>
    <property type="evidence" value="ECO:0007669"/>
    <property type="project" value="TreeGrafter"/>
</dbReference>
<dbReference type="GO" id="GO:0050085">
    <property type="term" value="F:mannitol 2-dehydrogenase (NADP+) activity"/>
    <property type="evidence" value="ECO:0007669"/>
    <property type="project" value="UniProtKB-ARBA"/>
</dbReference>
<dbReference type="OrthoDB" id="1888931at2759"/>
<evidence type="ECO:0000256" key="1">
    <source>
        <dbReference type="ARBA" id="ARBA00006484"/>
    </source>
</evidence>
<accession>A0A316VL54</accession>
<evidence type="ECO:0000256" key="3">
    <source>
        <dbReference type="ARBA" id="ARBA00023002"/>
    </source>
</evidence>
<dbReference type="Gene3D" id="3.40.50.720">
    <property type="entry name" value="NAD(P)-binding Rossmann-like Domain"/>
    <property type="match status" value="1"/>
</dbReference>
<dbReference type="InParanoid" id="A0A316VL54"/>
<dbReference type="PROSITE" id="PS00061">
    <property type="entry name" value="ADH_SHORT"/>
    <property type="match status" value="1"/>
</dbReference>
<dbReference type="PANTHER" id="PTHR43008:SF1">
    <property type="entry name" value="NADP-DEPENDENT MANNITOL DEHYDROGENASE-RELATED"/>
    <property type="match status" value="1"/>
</dbReference>
<dbReference type="GO" id="GO:0005975">
    <property type="term" value="P:carbohydrate metabolic process"/>
    <property type="evidence" value="ECO:0007669"/>
    <property type="project" value="UniProtKB-ARBA"/>
</dbReference>
<keyword evidence="5" id="KW-1185">Reference proteome</keyword>
<comment type="similarity">
    <text evidence="1">Belongs to the short-chain dehydrogenases/reductases (SDR) family.</text>
</comment>
<name>A0A316VL54_9BASI</name>
<keyword evidence="2" id="KW-0521">NADP</keyword>
<dbReference type="Proteomes" id="UP000245771">
    <property type="component" value="Unassembled WGS sequence"/>
</dbReference>
<dbReference type="PRINTS" id="PR00080">
    <property type="entry name" value="SDRFAMILY"/>
</dbReference>
<keyword evidence="3" id="KW-0560">Oxidoreductase</keyword>
<dbReference type="PANTHER" id="PTHR43008">
    <property type="entry name" value="BENZIL REDUCTASE"/>
    <property type="match status" value="1"/>
</dbReference>
<dbReference type="EMBL" id="KZ819602">
    <property type="protein sequence ID" value="PWN37093.1"/>
    <property type="molecule type" value="Genomic_DNA"/>
</dbReference>
<dbReference type="PRINTS" id="PR00081">
    <property type="entry name" value="GDHRDH"/>
</dbReference>
<dbReference type="Pfam" id="PF13561">
    <property type="entry name" value="adh_short_C2"/>
    <property type="match status" value="1"/>
</dbReference>
<gene>
    <name evidence="4" type="ORF">FA14DRAFT_159296</name>
</gene>
<dbReference type="InterPro" id="IPR020904">
    <property type="entry name" value="Sc_DH/Rdtase_CS"/>
</dbReference>
<evidence type="ECO:0000313" key="5">
    <source>
        <dbReference type="Proteomes" id="UP000245771"/>
    </source>
</evidence>
<dbReference type="STRING" id="1280837.A0A316VL54"/>
<sequence length="275" mass="29773">MSMTYNENEPKPVSKPFPDIPESVFAQFSMKGKVAIVTGAGAGLGLAAVESLAEAGANIALWYNSNEETIATAKSVAEKYNVKTKAYKIQVQNQDLVNKGVEEVIKDFDGRLDVMIANAGAAKSGGIIEQSIEDWKRQVDINYYGVVYCAKAAGHQFKKQGSGNLIITSSISAHIVNVPIDQPCYNSTKAAVTMLGKCLAREWRDFARVNIVSPGYFKTNLGASDRAESEAYRMSVMGRQGHVKEIKGLFLYLASNASTYVTGSDFIIDGGYTLP</sequence>
<dbReference type="GO" id="GO:0044281">
    <property type="term" value="P:small molecule metabolic process"/>
    <property type="evidence" value="ECO:0007669"/>
    <property type="project" value="UniProtKB-ARBA"/>
</dbReference>
<organism evidence="4 5">
    <name type="scientific">Meira miltonrushii</name>
    <dbReference type="NCBI Taxonomy" id="1280837"/>
    <lineage>
        <taxon>Eukaryota</taxon>
        <taxon>Fungi</taxon>
        <taxon>Dikarya</taxon>
        <taxon>Basidiomycota</taxon>
        <taxon>Ustilaginomycotina</taxon>
        <taxon>Exobasidiomycetes</taxon>
        <taxon>Exobasidiales</taxon>
        <taxon>Brachybasidiaceae</taxon>
        <taxon>Meira</taxon>
    </lineage>
</organism>
<dbReference type="FunFam" id="3.40.50.720:FF:000090">
    <property type="entry name" value="NADP-dependent mannitol dehydrogenase"/>
    <property type="match status" value="1"/>
</dbReference>
<protein>
    <submittedName>
        <fullName evidence="4">NAD(P)-binding protein</fullName>
    </submittedName>
</protein>
<dbReference type="SUPFAM" id="SSF51735">
    <property type="entry name" value="NAD(P)-binding Rossmann-fold domains"/>
    <property type="match status" value="1"/>
</dbReference>
<proteinExistence type="inferred from homology"/>
<dbReference type="InterPro" id="IPR002347">
    <property type="entry name" value="SDR_fam"/>
</dbReference>
<dbReference type="InterPro" id="IPR036291">
    <property type="entry name" value="NAD(P)-bd_dom_sf"/>
</dbReference>
<dbReference type="RefSeq" id="XP_025357395.1">
    <property type="nucleotide sequence ID" value="XM_025498145.1"/>
</dbReference>
<dbReference type="GeneID" id="37019926"/>
<dbReference type="AlphaFoldDB" id="A0A316VL54"/>